<comment type="similarity">
    <text evidence="1">Belongs to the sigma-70 factor family. ECF subfamily.</text>
</comment>
<dbReference type="OrthoDB" id="9782108at2"/>
<dbReference type="InterPro" id="IPR013325">
    <property type="entry name" value="RNA_pol_sigma_r2"/>
</dbReference>
<feature type="domain" description="RNA polymerase sigma factor 70 region 4 type 2" evidence="7">
    <location>
        <begin position="126"/>
        <end position="178"/>
    </location>
</feature>
<dbReference type="Pfam" id="PF04542">
    <property type="entry name" value="Sigma70_r2"/>
    <property type="match status" value="1"/>
</dbReference>
<keyword evidence="2" id="KW-0805">Transcription regulation</keyword>
<dbReference type="Pfam" id="PF08281">
    <property type="entry name" value="Sigma70_r4_2"/>
    <property type="match status" value="1"/>
</dbReference>
<evidence type="ECO:0000256" key="4">
    <source>
        <dbReference type="ARBA" id="ARBA00023125"/>
    </source>
</evidence>
<dbReference type="InterPro" id="IPR013249">
    <property type="entry name" value="RNA_pol_sigma70_r4_t2"/>
</dbReference>
<keyword evidence="3" id="KW-0731">Sigma factor</keyword>
<evidence type="ECO:0000259" key="7">
    <source>
        <dbReference type="Pfam" id="PF08281"/>
    </source>
</evidence>
<feature type="domain" description="RNA polymerase sigma-70 region 2" evidence="6">
    <location>
        <begin position="8"/>
        <end position="73"/>
    </location>
</feature>
<dbReference type="NCBIfam" id="TIGR02937">
    <property type="entry name" value="sigma70-ECF"/>
    <property type="match status" value="1"/>
</dbReference>
<dbReference type="AlphaFoldDB" id="A0A376BNJ8"/>
<dbReference type="InterPro" id="IPR007627">
    <property type="entry name" value="RNA_pol_sigma70_r2"/>
</dbReference>
<dbReference type="GO" id="GO:0016987">
    <property type="term" value="F:sigma factor activity"/>
    <property type="evidence" value="ECO:0007669"/>
    <property type="project" value="UniProtKB-KW"/>
</dbReference>
<evidence type="ECO:0000259" key="6">
    <source>
        <dbReference type="Pfam" id="PF04542"/>
    </source>
</evidence>
<evidence type="ECO:0000256" key="5">
    <source>
        <dbReference type="ARBA" id="ARBA00023163"/>
    </source>
</evidence>
<dbReference type="Proteomes" id="UP000254209">
    <property type="component" value="Unassembled WGS sequence"/>
</dbReference>
<organism evidence="8 9">
    <name type="scientific">Alysiella crassa</name>
    <dbReference type="NCBI Taxonomy" id="153491"/>
    <lineage>
        <taxon>Bacteria</taxon>
        <taxon>Pseudomonadati</taxon>
        <taxon>Pseudomonadota</taxon>
        <taxon>Betaproteobacteria</taxon>
        <taxon>Neisseriales</taxon>
        <taxon>Neisseriaceae</taxon>
        <taxon>Alysiella</taxon>
    </lineage>
</organism>
<evidence type="ECO:0000313" key="9">
    <source>
        <dbReference type="Proteomes" id="UP000254209"/>
    </source>
</evidence>
<dbReference type="Gene3D" id="1.10.1740.10">
    <property type="match status" value="1"/>
</dbReference>
<protein>
    <submittedName>
        <fullName evidence="8">Sigma-24</fullName>
    </submittedName>
</protein>
<keyword evidence="5" id="KW-0804">Transcription</keyword>
<dbReference type="InterPro" id="IPR039425">
    <property type="entry name" value="RNA_pol_sigma-70-like"/>
</dbReference>
<evidence type="ECO:0000256" key="1">
    <source>
        <dbReference type="ARBA" id="ARBA00010641"/>
    </source>
</evidence>
<dbReference type="SUPFAM" id="SSF88946">
    <property type="entry name" value="Sigma2 domain of RNA polymerase sigma factors"/>
    <property type="match status" value="1"/>
</dbReference>
<dbReference type="PANTHER" id="PTHR43133:SF8">
    <property type="entry name" value="RNA POLYMERASE SIGMA FACTOR HI_1459-RELATED"/>
    <property type="match status" value="1"/>
</dbReference>
<accession>A0A376BNJ8</accession>
<gene>
    <name evidence="8" type="primary">rpoE</name>
    <name evidence="8" type="ORF">NCTC10283_01353</name>
</gene>
<dbReference type="STRING" id="1120980.GCA_000745955_02028"/>
<evidence type="ECO:0000256" key="3">
    <source>
        <dbReference type="ARBA" id="ARBA00023082"/>
    </source>
</evidence>
<keyword evidence="9" id="KW-1185">Reference proteome</keyword>
<sequence>MTATDWQALRRHLLRFAQIQLPDYPDLIEDLVQETLLAAHAQQDDFQGQAQFQTWVFGILKNKIKDFLRSQQRWQKVWQDSPKENQLDELFGEQFANNGHWHANCDLADWSRHEPNNLLKEKQFLQTLQLCLYGLPENTARVFMMREILDLDAREIQEKCELSASHYHVLMHRAREALRQCLQIKWFNHLS</sequence>
<dbReference type="InterPro" id="IPR014289">
    <property type="entry name" value="RNA_pol_sigma-24-rel"/>
</dbReference>
<reference evidence="8 9" key="1">
    <citation type="submission" date="2018-06" db="EMBL/GenBank/DDBJ databases">
        <authorList>
            <consortium name="Pathogen Informatics"/>
            <person name="Doyle S."/>
        </authorList>
    </citation>
    <scope>NUCLEOTIDE SEQUENCE [LARGE SCALE GENOMIC DNA]</scope>
    <source>
        <strain evidence="8 9">NCTC10283</strain>
    </source>
</reference>
<dbReference type="Gene3D" id="1.10.10.10">
    <property type="entry name" value="Winged helix-like DNA-binding domain superfamily/Winged helix DNA-binding domain"/>
    <property type="match status" value="1"/>
</dbReference>
<dbReference type="InterPro" id="IPR013324">
    <property type="entry name" value="RNA_pol_sigma_r3/r4-like"/>
</dbReference>
<evidence type="ECO:0000256" key="2">
    <source>
        <dbReference type="ARBA" id="ARBA00023015"/>
    </source>
</evidence>
<dbReference type="NCBIfam" id="TIGR02943">
    <property type="entry name" value="Sig70_famx1"/>
    <property type="match status" value="1"/>
</dbReference>
<name>A0A376BNJ8_9NEIS</name>
<dbReference type="InterPro" id="IPR014284">
    <property type="entry name" value="RNA_pol_sigma-70_dom"/>
</dbReference>
<dbReference type="PANTHER" id="PTHR43133">
    <property type="entry name" value="RNA POLYMERASE ECF-TYPE SIGMA FACTO"/>
    <property type="match status" value="1"/>
</dbReference>
<evidence type="ECO:0000313" key="8">
    <source>
        <dbReference type="EMBL" id="SSY71213.1"/>
    </source>
</evidence>
<dbReference type="RefSeq" id="WP_034294506.1">
    <property type="nucleotide sequence ID" value="NZ_CP091519.2"/>
</dbReference>
<dbReference type="EMBL" id="UFSO01000002">
    <property type="protein sequence ID" value="SSY71213.1"/>
    <property type="molecule type" value="Genomic_DNA"/>
</dbReference>
<proteinExistence type="inferred from homology"/>
<dbReference type="GO" id="GO:0006352">
    <property type="term" value="P:DNA-templated transcription initiation"/>
    <property type="evidence" value="ECO:0007669"/>
    <property type="project" value="InterPro"/>
</dbReference>
<keyword evidence="4" id="KW-0238">DNA-binding</keyword>
<dbReference type="GO" id="GO:0003677">
    <property type="term" value="F:DNA binding"/>
    <property type="evidence" value="ECO:0007669"/>
    <property type="project" value="UniProtKB-KW"/>
</dbReference>
<dbReference type="InterPro" id="IPR036388">
    <property type="entry name" value="WH-like_DNA-bd_sf"/>
</dbReference>
<dbReference type="SUPFAM" id="SSF88659">
    <property type="entry name" value="Sigma3 and sigma4 domains of RNA polymerase sigma factors"/>
    <property type="match status" value="1"/>
</dbReference>